<protein>
    <submittedName>
        <fullName evidence="1">Uncharacterized protein</fullName>
    </submittedName>
</protein>
<proteinExistence type="predicted"/>
<accession>A0A4Z1GIY8</accession>
<reference evidence="1 2" key="1">
    <citation type="submission" date="2017-12" db="EMBL/GenBank/DDBJ databases">
        <title>Comparative genomics of Botrytis spp.</title>
        <authorList>
            <person name="Valero-Jimenez C.A."/>
            <person name="Tapia P."/>
            <person name="Veloso J."/>
            <person name="Silva-Moreno E."/>
            <person name="Staats M."/>
            <person name="Valdes J.H."/>
            <person name="Van Kan J.A.L."/>
        </authorList>
    </citation>
    <scope>NUCLEOTIDE SEQUENCE [LARGE SCALE GENOMIC DNA]</scope>
    <source>
        <strain evidence="1 2">Bh0001</strain>
    </source>
</reference>
<gene>
    <name evidence="1" type="ORF">BHYA_0218g00160</name>
</gene>
<organism evidence="1 2">
    <name type="scientific">Botrytis hyacinthi</name>
    <dbReference type="NCBI Taxonomy" id="278943"/>
    <lineage>
        <taxon>Eukaryota</taxon>
        <taxon>Fungi</taxon>
        <taxon>Dikarya</taxon>
        <taxon>Ascomycota</taxon>
        <taxon>Pezizomycotina</taxon>
        <taxon>Leotiomycetes</taxon>
        <taxon>Helotiales</taxon>
        <taxon>Sclerotiniaceae</taxon>
        <taxon>Botrytis</taxon>
    </lineage>
</organism>
<keyword evidence="2" id="KW-1185">Reference proteome</keyword>
<evidence type="ECO:0000313" key="2">
    <source>
        <dbReference type="Proteomes" id="UP000297814"/>
    </source>
</evidence>
<sequence>MTIHEKNLQMTYNQSVDDRSALDQSFTMLPRLKSFQGYRTENGFQESQLLKVGRNYVEKDQQQFASKITMGQRHDSQSD</sequence>
<dbReference type="Proteomes" id="UP000297814">
    <property type="component" value="Unassembled WGS sequence"/>
</dbReference>
<evidence type="ECO:0000313" key="1">
    <source>
        <dbReference type="EMBL" id="TGO33983.1"/>
    </source>
</evidence>
<name>A0A4Z1GIY8_9HELO</name>
<dbReference type="EMBL" id="PQXK01000218">
    <property type="protein sequence ID" value="TGO33983.1"/>
    <property type="molecule type" value="Genomic_DNA"/>
</dbReference>
<dbReference type="AlphaFoldDB" id="A0A4Z1GIY8"/>
<comment type="caution">
    <text evidence="1">The sequence shown here is derived from an EMBL/GenBank/DDBJ whole genome shotgun (WGS) entry which is preliminary data.</text>
</comment>